<evidence type="ECO:0000256" key="2">
    <source>
        <dbReference type="ARBA" id="ARBA00004496"/>
    </source>
</evidence>
<dbReference type="GO" id="GO:0006265">
    <property type="term" value="P:DNA topological change"/>
    <property type="evidence" value="ECO:0007669"/>
    <property type="project" value="UniProtKB-UniRule"/>
</dbReference>
<dbReference type="GO" id="GO:0005524">
    <property type="term" value="F:ATP binding"/>
    <property type="evidence" value="ECO:0007669"/>
    <property type="project" value="UniProtKB-UniRule"/>
</dbReference>
<dbReference type="Gene3D" id="3.90.199.10">
    <property type="entry name" value="Topoisomerase II, domain 5"/>
    <property type="match status" value="1"/>
</dbReference>
<dbReference type="InterPro" id="IPR005743">
    <property type="entry name" value="GyrA"/>
</dbReference>
<dbReference type="PANTHER" id="PTHR43493">
    <property type="entry name" value="DNA GYRASE/TOPOISOMERASE SUBUNIT A"/>
    <property type="match status" value="1"/>
</dbReference>
<keyword evidence="8 10" id="KW-0238">DNA-binding</keyword>
<dbReference type="SMART" id="SM00434">
    <property type="entry name" value="TOP4c"/>
    <property type="match status" value="1"/>
</dbReference>
<keyword evidence="5 10" id="KW-0547">Nucleotide-binding</keyword>
<comment type="miscellaneous">
    <text evidence="10">Few gyrases are as efficient as E.coli at forming negative supercoils. Not all organisms have 2 type II topoisomerases; in organisms with a single type II topoisomerase this enzyme also has to decatenate newly replicated chromosomes.</text>
</comment>
<keyword evidence="4 10" id="KW-0963">Cytoplasm</keyword>
<dbReference type="Proteomes" id="UP000540412">
    <property type="component" value="Unassembled WGS sequence"/>
</dbReference>
<dbReference type="InterPro" id="IPR035516">
    <property type="entry name" value="Gyrase/topoIV_suA_C"/>
</dbReference>
<dbReference type="FunFam" id="3.90.199.10:FF:000001">
    <property type="entry name" value="DNA gyrase subunit A"/>
    <property type="match status" value="1"/>
</dbReference>
<dbReference type="HAMAP" id="MF_01897">
    <property type="entry name" value="GyrA"/>
    <property type="match status" value="1"/>
</dbReference>
<proteinExistence type="inferred from homology"/>
<dbReference type="EMBL" id="JACHIT010000001">
    <property type="protein sequence ID" value="MBB5913771.1"/>
    <property type="molecule type" value="Genomic_DNA"/>
</dbReference>
<keyword evidence="7 10" id="KW-0799">Topoisomerase</keyword>
<dbReference type="InterPro" id="IPR006691">
    <property type="entry name" value="GyrA/parC_rep"/>
</dbReference>
<dbReference type="FunFam" id="1.10.268.10:FF:000001">
    <property type="entry name" value="DNA gyrase subunit A"/>
    <property type="match status" value="1"/>
</dbReference>
<evidence type="ECO:0000256" key="4">
    <source>
        <dbReference type="ARBA" id="ARBA00022490"/>
    </source>
</evidence>
<dbReference type="RefSeq" id="WP_040744251.1">
    <property type="nucleotide sequence ID" value="NZ_JACHIT010000001.1"/>
</dbReference>
<dbReference type="InterPro" id="IPR013757">
    <property type="entry name" value="Topo_IIA_A_a_sf"/>
</dbReference>
<dbReference type="PANTHER" id="PTHR43493:SF5">
    <property type="entry name" value="DNA GYRASE SUBUNIT A, CHLOROPLASTIC_MITOCHONDRIAL"/>
    <property type="match status" value="1"/>
</dbReference>
<evidence type="ECO:0000256" key="5">
    <source>
        <dbReference type="ARBA" id="ARBA00022741"/>
    </source>
</evidence>
<feature type="active site" description="O-(5'-phospho-DNA)-tyrosine intermediate" evidence="10 11">
    <location>
        <position position="128"/>
    </location>
</feature>
<comment type="catalytic activity">
    <reaction evidence="1 10 11">
        <text>ATP-dependent breakage, passage and rejoining of double-stranded DNA.</text>
        <dbReference type="EC" id="5.6.2.2"/>
    </reaction>
</comment>
<dbReference type="Gene3D" id="1.10.268.10">
    <property type="entry name" value="Topoisomerase, domain 3"/>
    <property type="match status" value="1"/>
</dbReference>
<evidence type="ECO:0000259" key="12">
    <source>
        <dbReference type="PROSITE" id="PS52040"/>
    </source>
</evidence>
<dbReference type="EC" id="5.6.2.2" evidence="10"/>
<comment type="similarity">
    <text evidence="3 10">Belongs to the type II topoisomerase GyrA/ParC subunit family.</text>
</comment>
<keyword evidence="14" id="KW-1185">Reference proteome</keyword>
<sequence>MTETTLPPEGGDRIEPVDIQQEMQNSYIDYAMSVIVGRALPEVRDGLKPVHRRILYAMHDNGYRPDRGYVKSARPVAETMGNYHPHGDSAIYDTLVRMAQPWSMRYPLIDPQGNFGSRGNDGPAAMRYTECRLTPLAMEMLREIDEETVDFTPNYDGRSMEPVVLPSRVPNLLINGSGGIAVGMATNIPPHNLREVAEAIYWALDNHEADEEATLAACMEVVKGPDFPTSGMIVGSQGIQDAYKTGRGSIRMRGVVEIEEDNRGRTTIVITELPYQVNTDNFVNSIAEQVKDGKIAGISDVHDESSDRAGLRIVVTVKRDAVAKVVLNNLYKHTQLQTSFGANMLSIVDGVPRTLRLDQMIRFYVAHQLEVIIRRTRYRLRKAEERAHILRGLVKALDALDEVIALIRRSANTDIARTGLMELLDIDEIQATAILDMQLRRLSALERQKIVDELAKIELEIADLKDILDRPERQRAIVRDELKEIVDKYGDDRRTKIVAADGDVNDEDLIAREDVVVTITATGYAKRTKTDLYRSQKRGGKGVMGAGLKQDDLVKHFFVTSTHDWLLFFTNLGRVYRAKAYELPEANRTARGQHVANLLAFQPEEKIAQVIQIKTYEDAPYLVLATKNGLVKKSRLTDFDSNRSGGIVAVNLRDTDELVGAALCSADDDLLLVSAHGQSIRFPANDEVLRPMGRATSGVQGMRFNTDDWLLSLNVVRNDTYLLVATSGGYAKRTAIEEYTAQGRGGKGVLTIQYDPKRGTLVGALIVDDEDEIYAITSSGGVIRTAANQVRRAGRQTKGVRLMNLGEGDTLLAIARNADEPEALSGEEEASGADKQ</sequence>
<dbReference type="PROSITE" id="PS52040">
    <property type="entry name" value="TOPO_IIA"/>
    <property type="match status" value="1"/>
</dbReference>
<comment type="subunit">
    <text evidence="10">Heterotetramer, composed of two GyrA and two GyrB chains. In the heterotetramer, GyrA contains the active site tyrosine that forms a transient covalent intermediate with DNA, while GyrB binds cofactors and catalyzes ATP hydrolysis.</text>
</comment>
<dbReference type="SUPFAM" id="SSF101904">
    <property type="entry name" value="GyrA/ParC C-terminal domain-like"/>
    <property type="match status" value="1"/>
</dbReference>
<organism evidence="13 14">
    <name type="scientific">Nocardia transvalensis</name>
    <dbReference type="NCBI Taxonomy" id="37333"/>
    <lineage>
        <taxon>Bacteria</taxon>
        <taxon>Bacillati</taxon>
        <taxon>Actinomycetota</taxon>
        <taxon>Actinomycetes</taxon>
        <taxon>Mycobacteriales</taxon>
        <taxon>Nocardiaceae</taxon>
        <taxon>Nocardia</taxon>
    </lineage>
</organism>
<dbReference type="Gene3D" id="3.30.1360.40">
    <property type="match status" value="1"/>
</dbReference>
<dbReference type="AlphaFoldDB" id="A0A7W9UI11"/>
<evidence type="ECO:0000256" key="1">
    <source>
        <dbReference type="ARBA" id="ARBA00000185"/>
    </source>
</evidence>
<keyword evidence="6 10" id="KW-0067">ATP-binding</keyword>
<dbReference type="FunFam" id="2.120.10.90:FF:000001">
    <property type="entry name" value="DNA gyrase subunit A"/>
    <property type="match status" value="1"/>
</dbReference>
<dbReference type="GO" id="GO:0005737">
    <property type="term" value="C:cytoplasm"/>
    <property type="evidence" value="ECO:0007669"/>
    <property type="project" value="UniProtKB-SubCell"/>
</dbReference>
<dbReference type="GO" id="GO:0009330">
    <property type="term" value="C:DNA topoisomerase type II (double strand cut, ATP-hydrolyzing) complex"/>
    <property type="evidence" value="ECO:0007669"/>
    <property type="project" value="TreeGrafter"/>
</dbReference>
<gene>
    <name evidence="10" type="primary">gyrA</name>
    <name evidence="13" type="ORF">BJY24_002638</name>
</gene>
<comment type="caution">
    <text evidence="13">The sequence shown here is derived from an EMBL/GenBank/DDBJ whole genome shotgun (WGS) entry which is preliminary data.</text>
</comment>
<dbReference type="NCBIfam" id="NF004043">
    <property type="entry name" value="PRK05560.1"/>
    <property type="match status" value="1"/>
</dbReference>
<evidence type="ECO:0000313" key="14">
    <source>
        <dbReference type="Proteomes" id="UP000540412"/>
    </source>
</evidence>
<comment type="subcellular location">
    <subcellularLocation>
        <location evidence="2 10">Cytoplasm</location>
    </subcellularLocation>
</comment>
<evidence type="ECO:0000313" key="13">
    <source>
        <dbReference type="EMBL" id="MBB5913771.1"/>
    </source>
</evidence>
<evidence type="ECO:0000256" key="10">
    <source>
        <dbReference type="HAMAP-Rule" id="MF_01897"/>
    </source>
</evidence>
<keyword evidence="9 10" id="KW-0413">Isomerase</keyword>
<dbReference type="Pfam" id="PF00521">
    <property type="entry name" value="DNA_topoisoIV"/>
    <property type="match status" value="1"/>
</dbReference>
<accession>A0A7W9UI11</accession>
<feature type="domain" description="Topo IIA-type catalytic" evidence="12">
    <location>
        <begin position="40"/>
        <end position="509"/>
    </location>
</feature>
<evidence type="ECO:0000256" key="6">
    <source>
        <dbReference type="ARBA" id="ARBA00022840"/>
    </source>
</evidence>
<protein>
    <recommendedName>
        <fullName evidence="10">DNA gyrase subunit A</fullName>
        <ecNumber evidence="10">5.6.2.2</ecNumber>
    </recommendedName>
</protein>
<evidence type="ECO:0000256" key="9">
    <source>
        <dbReference type="ARBA" id="ARBA00023235"/>
    </source>
</evidence>
<evidence type="ECO:0000256" key="7">
    <source>
        <dbReference type="ARBA" id="ARBA00023029"/>
    </source>
</evidence>
<dbReference type="Pfam" id="PF03989">
    <property type="entry name" value="DNA_gyraseA_C"/>
    <property type="match status" value="6"/>
</dbReference>
<dbReference type="Gene3D" id="2.120.10.90">
    <property type="entry name" value="DNA gyrase/topoisomerase IV, subunit A, C-terminal"/>
    <property type="match status" value="1"/>
</dbReference>
<comment type="function">
    <text evidence="10">A type II topoisomerase that negatively supercoils closed circular double-stranded (ds) DNA in an ATP-dependent manner to modulate DNA topology and maintain chromosomes in an underwound state. Negative supercoiling favors strand separation, and DNA replication, transcription, recombination and repair, all of which involve strand separation. Also able to catalyze the interconversion of other topological isomers of dsDNA rings, including catenanes and knotted rings. Type II topoisomerases break and join 2 DNA strands simultaneously in an ATP-dependent manner.</text>
</comment>
<dbReference type="GO" id="GO:0003677">
    <property type="term" value="F:DNA binding"/>
    <property type="evidence" value="ECO:0007669"/>
    <property type="project" value="UniProtKB-UniRule"/>
</dbReference>
<reference evidence="13 14" key="1">
    <citation type="submission" date="2020-08" db="EMBL/GenBank/DDBJ databases">
        <title>Sequencing the genomes of 1000 actinobacteria strains.</title>
        <authorList>
            <person name="Klenk H.-P."/>
        </authorList>
    </citation>
    <scope>NUCLEOTIDE SEQUENCE [LARGE SCALE GENOMIC DNA]</scope>
    <source>
        <strain evidence="13 14">DSM 43582</strain>
    </source>
</reference>
<dbReference type="GO" id="GO:0005694">
    <property type="term" value="C:chromosome"/>
    <property type="evidence" value="ECO:0007669"/>
    <property type="project" value="InterPro"/>
</dbReference>
<name>A0A7W9UI11_9NOCA</name>
<dbReference type="InterPro" id="IPR013758">
    <property type="entry name" value="Topo_IIA_A/C_ab"/>
</dbReference>
<dbReference type="CDD" id="cd00187">
    <property type="entry name" value="TOP4c"/>
    <property type="match status" value="1"/>
</dbReference>
<evidence type="ECO:0000256" key="11">
    <source>
        <dbReference type="PROSITE-ProRule" id="PRU01384"/>
    </source>
</evidence>
<dbReference type="SUPFAM" id="SSF56719">
    <property type="entry name" value="Type II DNA topoisomerase"/>
    <property type="match status" value="1"/>
</dbReference>
<dbReference type="InterPro" id="IPR002205">
    <property type="entry name" value="Topo_IIA_dom_A"/>
</dbReference>
<evidence type="ECO:0000256" key="3">
    <source>
        <dbReference type="ARBA" id="ARBA00008263"/>
    </source>
</evidence>
<dbReference type="GO" id="GO:0034335">
    <property type="term" value="F:DNA negative supercoiling activity"/>
    <property type="evidence" value="ECO:0007669"/>
    <property type="project" value="UniProtKB-ARBA"/>
</dbReference>
<dbReference type="NCBIfam" id="NF004044">
    <property type="entry name" value="PRK05561.1"/>
    <property type="match status" value="1"/>
</dbReference>
<dbReference type="FunFam" id="3.30.1360.40:FF:000008">
    <property type="entry name" value="DNA topoisomerase (ATP-hydrolyzing)"/>
    <property type="match status" value="1"/>
</dbReference>
<dbReference type="GO" id="GO:0006261">
    <property type="term" value="P:DNA-templated DNA replication"/>
    <property type="evidence" value="ECO:0007669"/>
    <property type="project" value="UniProtKB-UniRule"/>
</dbReference>
<dbReference type="InterPro" id="IPR013760">
    <property type="entry name" value="Topo_IIA-like_dom_sf"/>
</dbReference>
<evidence type="ECO:0000256" key="8">
    <source>
        <dbReference type="ARBA" id="ARBA00023125"/>
    </source>
</evidence>
<feature type="short sequence motif" description="GyrA-box" evidence="10">
    <location>
        <begin position="536"/>
        <end position="542"/>
    </location>
</feature>
<dbReference type="InterPro" id="IPR050220">
    <property type="entry name" value="Type_II_DNA_Topoisomerases"/>
</dbReference>
<dbReference type="NCBIfam" id="TIGR01063">
    <property type="entry name" value="gyrA"/>
    <property type="match status" value="1"/>
</dbReference>